<reference evidence="2" key="1">
    <citation type="journal article" date="2014" name="Science">
        <title>Ancient hybridizations among the ancestral genomes of bread wheat.</title>
        <authorList>
            <consortium name="International Wheat Genome Sequencing Consortium,"/>
            <person name="Marcussen T."/>
            <person name="Sandve S.R."/>
            <person name="Heier L."/>
            <person name="Spannagl M."/>
            <person name="Pfeifer M."/>
            <person name="Jakobsen K.S."/>
            <person name="Wulff B.B."/>
            <person name="Steuernagel B."/>
            <person name="Mayer K.F."/>
            <person name="Olsen O.A."/>
        </authorList>
    </citation>
    <scope>NUCLEOTIDE SEQUENCE [LARGE SCALE GENOMIC DNA]</scope>
    <source>
        <strain evidence="2">cv. AL8/78</strain>
    </source>
</reference>
<keyword evidence="2" id="KW-1185">Reference proteome</keyword>
<proteinExistence type="predicted"/>
<dbReference type="Gramene" id="AET1Gv21032800.2">
    <property type="protein sequence ID" value="AET1Gv21032800.2"/>
    <property type="gene ID" value="AET1Gv21032800"/>
</dbReference>
<dbReference type="EnsemblPlants" id="AET1Gv21032800.2">
    <property type="protein sequence ID" value="AET1Gv21032800.2"/>
    <property type="gene ID" value="AET1Gv21032800"/>
</dbReference>
<accession>A0A453A417</accession>
<evidence type="ECO:0000313" key="2">
    <source>
        <dbReference type="Proteomes" id="UP000015105"/>
    </source>
</evidence>
<reference evidence="1" key="3">
    <citation type="journal article" date="2017" name="Nature">
        <title>Genome sequence of the progenitor of the wheat D genome Aegilops tauschii.</title>
        <authorList>
            <person name="Luo M.C."/>
            <person name="Gu Y.Q."/>
            <person name="Puiu D."/>
            <person name="Wang H."/>
            <person name="Twardziok S.O."/>
            <person name="Deal K.R."/>
            <person name="Huo N."/>
            <person name="Zhu T."/>
            <person name="Wang L."/>
            <person name="Wang Y."/>
            <person name="McGuire P.E."/>
            <person name="Liu S."/>
            <person name="Long H."/>
            <person name="Ramasamy R.K."/>
            <person name="Rodriguez J.C."/>
            <person name="Van S.L."/>
            <person name="Yuan L."/>
            <person name="Wang Z."/>
            <person name="Xia Z."/>
            <person name="Xiao L."/>
            <person name="Anderson O.D."/>
            <person name="Ouyang S."/>
            <person name="Liang Y."/>
            <person name="Zimin A.V."/>
            <person name="Pertea G."/>
            <person name="Qi P."/>
            <person name="Bennetzen J.L."/>
            <person name="Dai X."/>
            <person name="Dawson M.W."/>
            <person name="Muller H.G."/>
            <person name="Kugler K."/>
            <person name="Rivarola-Duarte L."/>
            <person name="Spannagl M."/>
            <person name="Mayer K.F.X."/>
            <person name="Lu F.H."/>
            <person name="Bevan M.W."/>
            <person name="Leroy P."/>
            <person name="Li P."/>
            <person name="You F.M."/>
            <person name="Sun Q."/>
            <person name="Liu Z."/>
            <person name="Lyons E."/>
            <person name="Wicker T."/>
            <person name="Salzberg S.L."/>
            <person name="Devos K.M."/>
            <person name="Dvorak J."/>
        </authorList>
    </citation>
    <scope>NUCLEOTIDE SEQUENCE [LARGE SCALE GENOMIC DNA]</scope>
    <source>
        <strain evidence="1">cv. AL8/78</strain>
    </source>
</reference>
<reference evidence="1" key="4">
    <citation type="submission" date="2019-03" db="UniProtKB">
        <authorList>
            <consortium name="EnsemblPlants"/>
        </authorList>
    </citation>
    <scope>IDENTIFICATION</scope>
</reference>
<dbReference type="Proteomes" id="UP000015105">
    <property type="component" value="Chromosome 1D"/>
</dbReference>
<organism evidence="1 2">
    <name type="scientific">Aegilops tauschii subsp. strangulata</name>
    <name type="common">Goatgrass</name>
    <dbReference type="NCBI Taxonomy" id="200361"/>
    <lineage>
        <taxon>Eukaryota</taxon>
        <taxon>Viridiplantae</taxon>
        <taxon>Streptophyta</taxon>
        <taxon>Embryophyta</taxon>
        <taxon>Tracheophyta</taxon>
        <taxon>Spermatophyta</taxon>
        <taxon>Magnoliopsida</taxon>
        <taxon>Liliopsida</taxon>
        <taxon>Poales</taxon>
        <taxon>Poaceae</taxon>
        <taxon>BOP clade</taxon>
        <taxon>Pooideae</taxon>
        <taxon>Triticodae</taxon>
        <taxon>Triticeae</taxon>
        <taxon>Triticinae</taxon>
        <taxon>Aegilops</taxon>
    </lineage>
</organism>
<reference evidence="2" key="2">
    <citation type="journal article" date="2017" name="Nat. Plants">
        <title>The Aegilops tauschii genome reveals multiple impacts of transposons.</title>
        <authorList>
            <person name="Zhao G."/>
            <person name="Zou C."/>
            <person name="Li K."/>
            <person name="Wang K."/>
            <person name="Li T."/>
            <person name="Gao L."/>
            <person name="Zhang X."/>
            <person name="Wang H."/>
            <person name="Yang Z."/>
            <person name="Liu X."/>
            <person name="Jiang W."/>
            <person name="Mao L."/>
            <person name="Kong X."/>
            <person name="Jiao Y."/>
            <person name="Jia J."/>
        </authorList>
    </citation>
    <scope>NUCLEOTIDE SEQUENCE [LARGE SCALE GENOMIC DNA]</scope>
    <source>
        <strain evidence="2">cv. AL8/78</strain>
    </source>
</reference>
<dbReference type="AlphaFoldDB" id="A0A453A417"/>
<reference evidence="1" key="5">
    <citation type="journal article" date="2021" name="G3 (Bethesda)">
        <title>Aegilops tauschii genome assembly Aet v5.0 features greater sequence contiguity and improved annotation.</title>
        <authorList>
            <person name="Wang L."/>
            <person name="Zhu T."/>
            <person name="Rodriguez J.C."/>
            <person name="Deal K.R."/>
            <person name="Dubcovsky J."/>
            <person name="McGuire P.E."/>
            <person name="Lux T."/>
            <person name="Spannagl M."/>
            <person name="Mayer K.F.X."/>
            <person name="Baldrich P."/>
            <person name="Meyers B.C."/>
            <person name="Huo N."/>
            <person name="Gu Y.Q."/>
            <person name="Zhou H."/>
            <person name="Devos K.M."/>
            <person name="Bennetzen J.L."/>
            <person name="Unver T."/>
            <person name="Budak H."/>
            <person name="Gulick P.J."/>
            <person name="Galiba G."/>
            <person name="Kalapos B."/>
            <person name="Nelson D.R."/>
            <person name="Li P."/>
            <person name="You F.M."/>
            <person name="Luo M.C."/>
            <person name="Dvorak J."/>
        </authorList>
    </citation>
    <scope>NUCLEOTIDE SEQUENCE [LARGE SCALE GENOMIC DNA]</scope>
    <source>
        <strain evidence="1">cv. AL8/78</strain>
    </source>
</reference>
<sequence length="171" mass="19428">MVRPPLCHPLALLPYLRPSATMVRRISSSFFLLSHQPPSSSLGHPSSKNSPALVLRQDVPSLWFPRPWPRSREVRVTFETLAMAMVAMACWVSVSQIDICLRKPKRRAICQIFWIHLLKLKPCHLLLQIKDARVVFVGSTSFFVDSLIPCSTCFSDLCKFSLVLIFLILLP</sequence>
<name>A0A453A417_AEGTS</name>
<evidence type="ECO:0000313" key="1">
    <source>
        <dbReference type="EnsemblPlants" id="AET1Gv21032800.2"/>
    </source>
</evidence>
<protein>
    <submittedName>
        <fullName evidence="1">Uncharacterized protein</fullName>
    </submittedName>
</protein>